<dbReference type="STRING" id="37916.MCHLDSM_00291"/>
<dbReference type="PANTHER" id="PTHR46797:SF1">
    <property type="entry name" value="METHYLPHOSPHONATE SYNTHASE"/>
    <property type="match status" value="1"/>
</dbReference>
<dbReference type="InterPro" id="IPR014710">
    <property type="entry name" value="RmlC-like_jellyroll"/>
</dbReference>
<dbReference type="Gene3D" id="2.60.120.10">
    <property type="entry name" value="Jelly Rolls"/>
    <property type="match status" value="1"/>
</dbReference>
<dbReference type="RefSeq" id="WP_053082813.1">
    <property type="nucleotide sequence ID" value="NZ_JYNL01000003.1"/>
</dbReference>
<dbReference type="InterPro" id="IPR010982">
    <property type="entry name" value="Lambda_DNA-bd_dom_sf"/>
</dbReference>
<comment type="caution">
    <text evidence="4">The sequence shown here is derived from an EMBL/GenBank/DDBJ whole genome shotgun (WGS) entry which is preliminary data.</text>
</comment>
<evidence type="ECO:0000313" key="5">
    <source>
        <dbReference type="Proteomes" id="UP000036513"/>
    </source>
</evidence>
<proteinExistence type="predicted"/>
<sequence length="223" mass="23856">MEPDARARLKAARVAAKLSVRELSRRVGISASMLSQIENGRAQPSVATLYSLVSTLSISLDELLTGNATRTERPAAPVVTPDKRAVLVMDTGVTWERLTPGPDPLVDALLVTYPPGSTSSSGGGLMRHTGHEYGFLLSGRLTVHLGFDTFVLEAGSSINFDSATPHAYVNESSEAAQGIWHVVEQNTADATSQTFAQRRYSAAEENGDVHERVDAADTTGVKY</sequence>
<feature type="domain" description="HTH cro/C1-type" evidence="3">
    <location>
        <begin position="9"/>
        <end position="63"/>
    </location>
</feature>
<dbReference type="InterPro" id="IPR050807">
    <property type="entry name" value="TransReg_Diox_bact_type"/>
</dbReference>
<dbReference type="SMART" id="SM00530">
    <property type="entry name" value="HTH_XRE"/>
    <property type="match status" value="1"/>
</dbReference>
<dbReference type="PROSITE" id="PS50943">
    <property type="entry name" value="HTH_CROC1"/>
    <property type="match status" value="1"/>
</dbReference>
<dbReference type="AlphaFoldDB" id="A0A0J6WM21"/>
<dbReference type="InterPro" id="IPR001387">
    <property type="entry name" value="Cro/C1-type_HTH"/>
</dbReference>
<dbReference type="SUPFAM" id="SSF51182">
    <property type="entry name" value="RmlC-like cupins"/>
    <property type="match status" value="1"/>
</dbReference>
<dbReference type="EMBL" id="JYNL01000003">
    <property type="protein sequence ID" value="KMO83639.1"/>
    <property type="molecule type" value="Genomic_DNA"/>
</dbReference>
<dbReference type="SUPFAM" id="SSF47413">
    <property type="entry name" value="lambda repressor-like DNA-binding domains"/>
    <property type="match status" value="1"/>
</dbReference>
<dbReference type="Pfam" id="PF01381">
    <property type="entry name" value="HTH_3"/>
    <property type="match status" value="1"/>
</dbReference>
<dbReference type="GO" id="GO:0003677">
    <property type="term" value="F:DNA binding"/>
    <property type="evidence" value="ECO:0007669"/>
    <property type="project" value="UniProtKB-KW"/>
</dbReference>
<dbReference type="CDD" id="cd02209">
    <property type="entry name" value="cupin_XRE_C"/>
    <property type="match status" value="1"/>
</dbReference>
<organism evidence="4 5">
    <name type="scientific">Mycolicibacterium chlorophenolicum</name>
    <dbReference type="NCBI Taxonomy" id="37916"/>
    <lineage>
        <taxon>Bacteria</taxon>
        <taxon>Bacillati</taxon>
        <taxon>Actinomycetota</taxon>
        <taxon>Actinomycetes</taxon>
        <taxon>Mycobacteriales</taxon>
        <taxon>Mycobacteriaceae</taxon>
        <taxon>Mycolicibacterium</taxon>
    </lineage>
</organism>
<gene>
    <name evidence="4" type="primary">puuR_1</name>
    <name evidence="4" type="ORF">MCHLDSM_00291</name>
</gene>
<reference evidence="4 5" key="1">
    <citation type="journal article" date="2015" name="Genome Biol. Evol.">
        <title>Characterization of Three Mycobacterium spp. with Potential Use in Bioremediation by Genome Sequencing and Comparative Genomics.</title>
        <authorList>
            <person name="Das S."/>
            <person name="Pettersson B.M."/>
            <person name="Behra P.R."/>
            <person name="Ramesh M."/>
            <person name="Dasgupta S."/>
            <person name="Bhattacharya A."/>
            <person name="Kirsebom L.A."/>
        </authorList>
    </citation>
    <scope>NUCLEOTIDE SEQUENCE [LARGE SCALE GENOMIC DNA]</scope>
    <source>
        <strain evidence="4 5">DSM 43826</strain>
    </source>
</reference>
<keyword evidence="5" id="KW-1185">Reference proteome</keyword>
<keyword evidence="1" id="KW-0238">DNA-binding</keyword>
<dbReference type="GO" id="GO:0005829">
    <property type="term" value="C:cytosol"/>
    <property type="evidence" value="ECO:0007669"/>
    <property type="project" value="TreeGrafter"/>
</dbReference>
<evidence type="ECO:0000256" key="2">
    <source>
        <dbReference type="SAM" id="MobiDB-lite"/>
    </source>
</evidence>
<dbReference type="Proteomes" id="UP000036513">
    <property type="component" value="Unassembled WGS sequence"/>
</dbReference>
<accession>A0A0J6WM21</accession>
<evidence type="ECO:0000259" key="3">
    <source>
        <dbReference type="PROSITE" id="PS50943"/>
    </source>
</evidence>
<dbReference type="Pfam" id="PF07883">
    <property type="entry name" value="Cupin_2"/>
    <property type="match status" value="1"/>
</dbReference>
<dbReference type="GO" id="GO:0003700">
    <property type="term" value="F:DNA-binding transcription factor activity"/>
    <property type="evidence" value="ECO:0007669"/>
    <property type="project" value="TreeGrafter"/>
</dbReference>
<dbReference type="Gene3D" id="1.10.260.40">
    <property type="entry name" value="lambda repressor-like DNA-binding domains"/>
    <property type="match status" value="1"/>
</dbReference>
<dbReference type="InterPro" id="IPR011051">
    <property type="entry name" value="RmlC_Cupin_sf"/>
</dbReference>
<dbReference type="InterPro" id="IPR013096">
    <property type="entry name" value="Cupin_2"/>
</dbReference>
<protein>
    <submittedName>
        <fullName evidence="4">HTH-type transcriptional regulator PuuR</fullName>
    </submittedName>
</protein>
<name>A0A0J6WM21_9MYCO</name>
<dbReference type="PATRIC" id="fig|37916.4.peg.315"/>
<evidence type="ECO:0000256" key="1">
    <source>
        <dbReference type="ARBA" id="ARBA00023125"/>
    </source>
</evidence>
<dbReference type="CDD" id="cd00093">
    <property type="entry name" value="HTH_XRE"/>
    <property type="match status" value="1"/>
</dbReference>
<evidence type="ECO:0000313" key="4">
    <source>
        <dbReference type="EMBL" id="KMO83639.1"/>
    </source>
</evidence>
<feature type="region of interest" description="Disordered" evidence="2">
    <location>
        <begin position="202"/>
        <end position="223"/>
    </location>
</feature>
<dbReference type="SMR" id="A0A0J6WM21"/>
<dbReference type="PANTHER" id="PTHR46797">
    <property type="entry name" value="HTH-TYPE TRANSCRIPTIONAL REGULATOR"/>
    <property type="match status" value="1"/>
</dbReference>